<dbReference type="EMBL" id="JAKOGI010000789">
    <property type="protein sequence ID" value="KAJ8430497.1"/>
    <property type="molecule type" value="Genomic_DNA"/>
</dbReference>
<comment type="caution">
    <text evidence="1">The sequence shown here is derived from an EMBL/GenBank/DDBJ whole genome shotgun (WGS) entry which is preliminary data.</text>
</comment>
<reference evidence="1" key="1">
    <citation type="submission" date="2022-04" db="EMBL/GenBank/DDBJ databases">
        <title>Carnegiea gigantea Genome sequencing and assembly v2.</title>
        <authorList>
            <person name="Copetti D."/>
            <person name="Sanderson M.J."/>
            <person name="Burquez A."/>
            <person name="Wojciechowski M.F."/>
        </authorList>
    </citation>
    <scope>NUCLEOTIDE SEQUENCE</scope>
    <source>
        <strain evidence="1">SGP5-SGP5p</strain>
        <tissue evidence="1">Aerial part</tissue>
    </source>
</reference>
<accession>A0A9Q1Q5Z7</accession>
<dbReference type="AlphaFoldDB" id="A0A9Q1Q5Z7"/>
<protein>
    <submittedName>
        <fullName evidence="1">Uncharacterized protein</fullName>
    </submittedName>
</protein>
<gene>
    <name evidence="1" type="ORF">Cgig2_022527</name>
</gene>
<dbReference type="OrthoDB" id="1741376at2759"/>
<evidence type="ECO:0000313" key="1">
    <source>
        <dbReference type="EMBL" id="KAJ8430497.1"/>
    </source>
</evidence>
<evidence type="ECO:0000313" key="2">
    <source>
        <dbReference type="Proteomes" id="UP001153076"/>
    </source>
</evidence>
<organism evidence="1 2">
    <name type="scientific">Carnegiea gigantea</name>
    <dbReference type="NCBI Taxonomy" id="171969"/>
    <lineage>
        <taxon>Eukaryota</taxon>
        <taxon>Viridiplantae</taxon>
        <taxon>Streptophyta</taxon>
        <taxon>Embryophyta</taxon>
        <taxon>Tracheophyta</taxon>
        <taxon>Spermatophyta</taxon>
        <taxon>Magnoliopsida</taxon>
        <taxon>eudicotyledons</taxon>
        <taxon>Gunneridae</taxon>
        <taxon>Pentapetalae</taxon>
        <taxon>Caryophyllales</taxon>
        <taxon>Cactineae</taxon>
        <taxon>Cactaceae</taxon>
        <taxon>Cactoideae</taxon>
        <taxon>Echinocereeae</taxon>
        <taxon>Carnegiea</taxon>
    </lineage>
</organism>
<dbReference type="Proteomes" id="UP001153076">
    <property type="component" value="Unassembled WGS sequence"/>
</dbReference>
<keyword evidence="2" id="KW-1185">Reference proteome</keyword>
<sequence>MDVEDDIGKQLQEVRACCNSPERCCCGEEKVGIRRSKEVKGKCETFFLLSSILLGGGYAKKYRAKLLRERKSANYSPHASTKMLEMVYRIERNYYSLAKAFEGLNISERSVKSMPSEQLAVMIGSDVTLKTVKLLLNWIEVHLGVWSSAGMENIDHLLERVATPKCKGNVGHPGRSRGQKRLVSAKRGPPSYCKLLRYPMRVVLCAYMILGHPEAVLSQKGVHKTSLTEAAVKFIREFELLIRIILDDSYAKSFVGYGHVTFRSQLRAFDKAWRLYLYCFVAWKVKNAKLLEEH</sequence>
<name>A0A9Q1Q5Z7_9CARY</name>
<proteinExistence type="predicted"/>